<dbReference type="STRING" id="109895.A0A507EBH4"/>
<dbReference type="InterPro" id="IPR011012">
    <property type="entry name" value="Longin-like_dom_sf"/>
</dbReference>
<dbReference type="PANTHER" id="PTHR13027">
    <property type="entry name" value="SAND PROTEIN-RELATED"/>
    <property type="match status" value="1"/>
</dbReference>
<dbReference type="PRINTS" id="PR01546">
    <property type="entry name" value="YEAST73DUF"/>
</dbReference>
<keyword evidence="3" id="KW-0926">Vacuole</keyword>
<dbReference type="Proteomes" id="UP000318582">
    <property type="component" value="Unassembled WGS sequence"/>
</dbReference>
<comment type="subcellular location">
    <subcellularLocation>
        <location evidence="3">Endosome</location>
        <location evidence="3">Multivesicular body membrane</location>
        <topology evidence="3">Peripheral membrane protein</topology>
    </subcellularLocation>
    <subcellularLocation>
        <location evidence="1 3">Prevacuolar compartment membrane</location>
        <topology evidence="1 3">Peripheral membrane protein</topology>
    </subcellularLocation>
    <subcellularLocation>
        <location evidence="3">Vacuole membrane</location>
        <topology evidence="3">Peripheral membrane protein</topology>
    </subcellularLocation>
</comment>
<dbReference type="GO" id="GO:0032585">
    <property type="term" value="C:multivesicular body membrane"/>
    <property type="evidence" value="ECO:0007669"/>
    <property type="project" value="UniProtKB-SubCell"/>
</dbReference>
<dbReference type="EMBL" id="QEAQ01000013">
    <property type="protein sequence ID" value="TPX60717.1"/>
    <property type="molecule type" value="Genomic_DNA"/>
</dbReference>
<evidence type="ECO:0000259" key="5">
    <source>
        <dbReference type="Pfam" id="PF19036"/>
    </source>
</evidence>
<evidence type="ECO:0000259" key="7">
    <source>
        <dbReference type="Pfam" id="PF19038"/>
    </source>
</evidence>
<feature type="compositionally biased region" description="Basic and acidic residues" evidence="4">
    <location>
        <begin position="49"/>
        <end position="87"/>
    </location>
</feature>
<dbReference type="GO" id="GO:0006623">
    <property type="term" value="P:protein targeting to vacuole"/>
    <property type="evidence" value="ECO:0007669"/>
    <property type="project" value="UniProtKB-UniRule"/>
</dbReference>
<dbReference type="InterPro" id="IPR043972">
    <property type="entry name" value="FUZ/MON1/HPS1_longin_1"/>
</dbReference>
<dbReference type="InterPro" id="IPR004353">
    <property type="entry name" value="Mon1"/>
</dbReference>
<name>A0A507EBH4_9FUNG</name>
<keyword evidence="3" id="KW-0653">Protein transport</keyword>
<dbReference type="PANTHER" id="PTHR13027:SF7">
    <property type="entry name" value="VACUOLAR FUSION PROTEIN MON1 HOMOLOG"/>
    <property type="match status" value="1"/>
</dbReference>
<dbReference type="SUPFAM" id="SSF64356">
    <property type="entry name" value="SNARE-like"/>
    <property type="match status" value="1"/>
</dbReference>
<keyword evidence="3" id="KW-0472">Membrane</keyword>
<evidence type="ECO:0000313" key="8">
    <source>
        <dbReference type="EMBL" id="TPX60717.1"/>
    </source>
</evidence>
<dbReference type="Pfam" id="PF19037">
    <property type="entry name" value="Fuz_longin_2"/>
    <property type="match status" value="1"/>
</dbReference>
<feature type="domain" description="FUZ/MON1/HPS1 second Longin" evidence="6">
    <location>
        <begin position="260"/>
        <end position="355"/>
    </location>
</feature>
<evidence type="ECO:0000256" key="4">
    <source>
        <dbReference type="SAM" id="MobiDB-lite"/>
    </source>
</evidence>
<keyword evidence="3" id="KW-0813">Transport</keyword>
<feature type="domain" description="FUZ/MON1/HPS1 third Longin" evidence="7">
    <location>
        <begin position="385"/>
        <end position="485"/>
    </location>
</feature>
<reference evidence="8 9" key="1">
    <citation type="journal article" date="2019" name="Sci. Rep.">
        <title>Comparative genomics of chytrid fungi reveal insights into the obligate biotrophic and pathogenic lifestyle of Synchytrium endobioticum.</title>
        <authorList>
            <person name="van de Vossenberg B.T.L.H."/>
            <person name="Warris S."/>
            <person name="Nguyen H.D.T."/>
            <person name="van Gent-Pelzer M.P.E."/>
            <person name="Joly D.L."/>
            <person name="van de Geest H.C."/>
            <person name="Bonants P.J.M."/>
            <person name="Smith D.S."/>
            <person name="Levesque C.A."/>
            <person name="van der Lee T.A.J."/>
        </authorList>
    </citation>
    <scope>NUCLEOTIDE SEQUENCE [LARGE SCALE GENOMIC DNA]</scope>
    <source>
        <strain evidence="8 9">CBS 809.83</strain>
    </source>
</reference>
<evidence type="ECO:0000259" key="6">
    <source>
        <dbReference type="Pfam" id="PF19037"/>
    </source>
</evidence>
<dbReference type="GO" id="GO:0016192">
    <property type="term" value="P:vesicle-mediated transport"/>
    <property type="evidence" value="ECO:0007669"/>
    <property type="project" value="InterPro"/>
</dbReference>
<evidence type="ECO:0000313" key="9">
    <source>
        <dbReference type="Proteomes" id="UP000318582"/>
    </source>
</evidence>
<dbReference type="Pfam" id="PF19036">
    <property type="entry name" value="Fuz_longin_1"/>
    <property type="match status" value="1"/>
</dbReference>
<feature type="domain" description="FUZ/MON1/HPS1 first Longin" evidence="5">
    <location>
        <begin position="99"/>
        <end position="221"/>
    </location>
</feature>
<keyword evidence="9" id="KW-1185">Reference proteome</keyword>
<sequence length="500" mass="56079">MNAEPLEKALFATGTGVVENDLSSSVPDVGVMSLQEEANIADAEQVLSRSEDPSRPDLIAETRRRSFANHKDEARPKKDVLHRHTDEGPNNSRWTHRKKHFFILSSAGKPIYSRYGDESKLSSFMGLIQAILSFFASDDDSVRCLNAGSHKFVFTMKGPLYLVAVSSTGESEAQLRQQLGYLYSQILFILTSTQLTRIFETRVNYDLRNLLAGTEMFLDQLARSFQQSPGFFLGAFQCLRMSSRLRQKISSTLSMANPQGLAFGMLLAKEHLIGLIRPKRYSLHPNDLHLLSNMVQSSSGFRSGETWTPVCLPQFNNRAFLHAYVSFVGPDLCFVLVSTDKDSFFEMSQYKQEIVRRLEEGACVDGIDEAIRSVPYSIVEIGVPQLRHFICKSTTLVQYTQPTPSPPYTKKDDWKRLLTVYQRASEALQARSDPMQMFFHAGTAEAVVGCVVASYEIYAAFGPLVSKATAMEAINALQKWIKRHEDHIFINSVPVIGGKT</sequence>
<comment type="similarity">
    <text evidence="3">Belongs to the MON1/SAND family.</text>
</comment>
<evidence type="ECO:0000256" key="2">
    <source>
        <dbReference type="ARBA" id="ARBA00018132"/>
    </source>
</evidence>
<organism evidence="8 9">
    <name type="scientific">Powellomyces hirtus</name>
    <dbReference type="NCBI Taxonomy" id="109895"/>
    <lineage>
        <taxon>Eukaryota</taxon>
        <taxon>Fungi</taxon>
        <taxon>Fungi incertae sedis</taxon>
        <taxon>Chytridiomycota</taxon>
        <taxon>Chytridiomycota incertae sedis</taxon>
        <taxon>Chytridiomycetes</taxon>
        <taxon>Spizellomycetales</taxon>
        <taxon>Powellomycetaceae</taxon>
        <taxon>Powellomyces</taxon>
    </lineage>
</organism>
<protein>
    <recommendedName>
        <fullName evidence="2 3">Vacuolar fusion protein MON1</fullName>
    </recommendedName>
</protein>
<comment type="function">
    <text evidence="3">Required for multiple vacuole delivery pathways including the cytoplasm to vacuole transport (Cvt), autophagy, pexophagy and endocytosis.</text>
</comment>
<accession>A0A507EBH4</accession>
<dbReference type="InterPro" id="IPR043970">
    <property type="entry name" value="FUZ/MON1/HPS1_longin_3"/>
</dbReference>
<comment type="caution">
    <text evidence="8">The sequence shown here is derived from an EMBL/GenBank/DDBJ whole genome shotgun (WGS) entry which is preliminary data.</text>
</comment>
<dbReference type="GO" id="GO:0000329">
    <property type="term" value="C:fungal-type vacuole membrane"/>
    <property type="evidence" value="ECO:0007669"/>
    <property type="project" value="TreeGrafter"/>
</dbReference>
<gene>
    <name evidence="8" type="ORF">PhCBS80983_g01604</name>
</gene>
<keyword evidence="3" id="KW-0967">Endosome</keyword>
<proteinExistence type="inferred from homology"/>
<dbReference type="GO" id="GO:0035658">
    <property type="term" value="C:Mon1-Ccz1 complex"/>
    <property type="evidence" value="ECO:0007669"/>
    <property type="project" value="TreeGrafter"/>
</dbReference>
<dbReference type="InterPro" id="IPR043971">
    <property type="entry name" value="FUZ/MON1/HPS1_longin_2"/>
</dbReference>
<dbReference type="AlphaFoldDB" id="A0A507EBH4"/>
<feature type="region of interest" description="Disordered" evidence="4">
    <location>
        <begin position="45"/>
        <end position="92"/>
    </location>
</feature>
<keyword evidence="3" id="KW-0072">Autophagy</keyword>
<evidence type="ECO:0000256" key="3">
    <source>
        <dbReference type="RuleBase" id="RU367048"/>
    </source>
</evidence>
<dbReference type="GO" id="GO:0006914">
    <property type="term" value="P:autophagy"/>
    <property type="evidence" value="ECO:0007669"/>
    <property type="project" value="UniProtKB-UniRule"/>
</dbReference>
<dbReference type="Pfam" id="PF19038">
    <property type="entry name" value="Fuz_longin_3"/>
    <property type="match status" value="1"/>
</dbReference>
<evidence type="ECO:0000256" key="1">
    <source>
        <dbReference type="ARBA" id="ARBA00004380"/>
    </source>
</evidence>